<accession>A0A1P8WP88</accession>
<dbReference type="InterPro" id="IPR041459">
    <property type="entry name" value="MPTase-PolyVal"/>
</dbReference>
<dbReference type="EMBL" id="CP017641">
    <property type="protein sequence ID" value="APZ95870.1"/>
    <property type="molecule type" value="Genomic_DNA"/>
</dbReference>
<dbReference type="InterPro" id="IPR013610">
    <property type="entry name" value="ArdC_N"/>
</dbReference>
<dbReference type="Proteomes" id="UP000187735">
    <property type="component" value="Chromosome"/>
</dbReference>
<dbReference type="InterPro" id="IPR017113">
    <property type="entry name" value="Antirestriction_ArdC"/>
</dbReference>
<feature type="domain" description="N-terminal" evidence="1">
    <location>
        <begin position="10"/>
        <end position="124"/>
    </location>
</feature>
<dbReference type="OrthoDB" id="9792687at2"/>
<protein>
    <submittedName>
        <fullName evidence="3">DNA primase TraC</fullName>
        <ecNumber evidence="3">2.7.7.-</ecNumber>
    </submittedName>
</protein>
<dbReference type="GO" id="GO:0016779">
    <property type="term" value="F:nucleotidyltransferase activity"/>
    <property type="evidence" value="ECO:0007669"/>
    <property type="project" value="UniProtKB-KW"/>
</dbReference>
<dbReference type="Pfam" id="PF08401">
    <property type="entry name" value="ArdcN"/>
    <property type="match status" value="1"/>
</dbReference>
<organism evidence="3 4">
    <name type="scientific">Fuerstiella marisgermanici</name>
    <dbReference type="NCBI Taxonomy" id="1891926"/>
    <lineage>
        <taxon>Bacteria</taxon>
        <taxon>Pseudomonadati</taxon>
        <taxon>Planctomycetota</taxon>
        <taxon>Planctomycetia</taxon>
        <taxon>Planctomycetales</taxon>
        <taxon>Planctomycetaceae</taxon>
        <taxon>Fuerstiella</taxon>
    </lineage>
</organism>
<dbReference type="AlphaFoldDB" id="A0A1P8WP88"/>
<reference evidence="3 4" key="1">
    <citation type="journal article" date="2016" name="Front. Microbiol.">
        <title>Fuerstia marisgermanicae gen. nov., sp. nov., an Unusual Member of the Phylum Planctomycetes from the German Wadden Sea.</title>
        <authorList>
            <person name="Kohn T."/>
            <person name="Heuer A."/>
            <person name="Jogler M."/>
            <person name="Vollmers J."/>
            <person name="Boedeker C."/>
            <person name="Bunk B."/>
            <person name="Rast P."/>
            <person name="Borchert D."/>
            <person name="Glockner I."/>
            <person name="Freese H.M."/>
            <person name="Klenk H.P."/>
            <person name="Overmann J."/>
            <person name="Kaster A.K."/>
            <person name="Rohde M."/>
            <person name="Wiegand S."/>
            <person name="Jogler C."/>
        </authorList>
    </citation>
    <scope>NUCLEOTIDE SEQUENCE [LARGE SCALE GENOMIC DNA]</scope>
    <source>
        <strain evidence="3 4">NH11</strain>
    </source>
</reference>
<keyword evidence="3" id="KW-0808">Transferase</keyword>
<keyword evidence="4" id="KW-1185">Reference proteome</keyword>
<evidence type="ECO:0000259" key="2">
    <source>
        <dbReference type="Pfam" id="PF18818"/>
    </source>
</evidence>
<name>A0A1P8WP88_9PLAN</name>
<evidence type="ECO:0000313" key="4">
    <source>
        <dbReference type="Proteomes" id="UP000187735"/>
    </source>
</evidence>
<keyword evidence="3" id="KW-0548">Nucleotidyltransferase</keyword>
<dbReference type="KEGG" id="fmr:Fuma_05533"/>
<gene>
    <name evidence="3" type="primary">traC_5</name>
    <name evidence="3" type="ORF">Fuma_05533</name>
</gene>
<dbReference type="Pfam" id="PF18818">
    <property type="entry name" value="MPTase-PolyVal"/>
    <property type="match status" value="1"/>
</dbReference>
<evidence type="ECO:0000259" key="1">
    <source>
        <dbReference type="Pfam" id="PF08401"/>
    </source>
</evidence>
<feature type="domain" description="Polyvalent protein metallopeptidase" evidence="2">
    <location>
        <begin position="162"/>
        <end position="280"/>
    </location>
</feature>
<dbReference type="EC" id="2.7.7.-" evidence="3"/>
<dbReference type="PIRSF" id="PIRSF037112">
    <property type="entry name" value="Antirestriction_ArdC"/>
    <property type="match status" value="1"/>
</dbReference>
<dbReference type="GO" id="GO:0003697">
    <property type="term" value="F:single-stranded DNA binding"/>
    <property type="evidence" value="ECO:0007669"/>
    <property type="project" value="InterPro"/>
</dbReference>
<dbReference type="STRING" id="1891926.Fuma_05533"/>
<sequence>MAKSKRSRRDIYQEVTERILELLDAGTVPWRNPIRRGGGDGWPKNLQSGKQYRGVNVFLLAVEAMQRGFSSDYWLTFKQAKTKGGNIQRGEKSSLVVFWKQIEKEDKETGEEIKLPVLRHYNVFNVEQCEDIDPPDAVTPDPDAPPFEPLAAAENIVAGYRDGPAIEYGGTRALYRPSNDQVLMPEPERFESREAFYATLYHELSHSTGISRRLNRGLDENPAPFGSPDYSREELVAEMSAAFLAATAGISEPTVEHSAAYIDNWRKKLKGDKRLVITAAGAAQKATDWILGTTFEDAAKLPPITGDQARMNPPEAEGVAIAPSTQLELF</sequence>
<proteinExistence type="predicted"/>
<dbReference type="RefSeq" id="WP_077026975.1">
    <property type="nucleotide sequence ID" value="NZ_CP017641.1"/>
</dbReference>
<evidence type="ECO:0000313" key="3">
    <source>
        <dbReference type="EMBL" id="APZ95870.1"/>
    </source>
</evidence>